<accession>A0A5A7QPA4</accession>
<reference evidence="4" key="1">
    <citation type="journal article" date="2019" name="Curr. Biol.">
        <title>Genome Sequence of Striga asiatica Provides Insight into the Evolution of Plant Parasitism.</title>
        <authorList>
            <person name="Yoshida S."/>
            <person name="Kim S."/>
            <person name="Wafula E.K."/>
            <person name="Tanskanen J."/>
            <person name="Kim Y.M."/>
            <person name="Honaas L."/>
            <person name="Yang Z."/>
            <person name="Spallek T."/>
            <person name="Conn C.E."/>
            <person name="Ichihashi Y."/>
            <person name="Cheong K."/>
            <person name="Cui S."/>
            <person name="Der J.P."/>
            <person name="Gundlach H."/>
            <person name="Jiao Y."/>
            <person name="Hori C."/>
            <person name="Ishida J.K."/>
            <person name="Kasahara H."/>
            <person name="Kiba T."/>
            <person name="Kim M.S."/>
            <person name="Koo N."/>
            <person name="Laohavisit A."/>
            <person name="Lee Y.H."/>
            <person name="Lumba S."/>
            <person name="McCourt P."/>
            <person name="Mortimer J.C."/>
            <person name="Mutuku J.M."/>
            <person name="Nomura T."/>
            <person name="Sasaki-Sekimoto Y."/>
            <person name="Seto Y."/>
            <person name="Wang Y."/>
            <person name="Wakatake T."/>
            <person name="Sakakibara H."/>
            <person name="Demura T."/>
            <person name="Yamaguchi S."/>
            <person name="Yoneyama K."/>
            <person name="Manabe R.I."/>
            <person name="Nelson D.C."/>
            <person name="Schulman A.H."/>
            <person name="Timko M.P."/>
            <person name="dePamphilis C.W."/>
            <person name="Choi D."/>
            <person name="Shirasu K."/>
        </authorList>
    </citation>
    <scope>NUCLEOTIDE SEQUENCE [LARGE SCALE GENOMIC DNA]</scope>
    <source>
        <strain evidence="4">cv. UVA1</strain>
    </source>
</reference>
<gene>
    <name evidence="3" type="ORF">STAS_23944</name>
</gene>
<keyword evidence="4" id="KW-1185">Reference proteome</keyword>
<name>A0A5A7QPA4_STRAF</name>
<dbReference type="PANTHER" id="PTHR37702">
    <property type="entry name" value="PROLINE-RICH FAMILY PROTEIN"/>
    <property type="match status" value="1"/>
</dbReference>
<feature type="region of interest" description="Disordered" evidence="1">
    <location>
        <begin position="1"/>
        <end position="21"/>
    </location>
</feature>
<evidence type="ECO:0000256" key="2">
    <source>
        <dbReference type="SAM" id="Phobius"/>
    </source>
</evidence>
<evidence type="ECO:0000256" key="1">
    <source>
        <dbReference type="SAM" id="MobiDB-lite"/>
    </source>
</evidence>
<comment type="caution">
    <text evidence="3">The sequence shown here is derived from an EMBL/GenBank/DDBJ whole genome shotgun (WGS) entry which is preliminary data.</text>
</comment>
<dbReference type="EMBL" id="BKCP01007671">
    <property type="protein sequence ID" value="GER46879.1"/>
    <property type="molecule type" value="Genomic_DNA"/>
</dbReference>
<dbReference type="PANTHER" id="PTHR37702:SF9">
    <property type="entry name" value="PROLINE-RICH FAMILY PROTEIN"/>
    <property type="match status" value="1"/>
</dbReference>
<keyword evidence="2" id="KW-1133">Transmembrane helix</keyword>
<organism evidence="3 4">
    <name type="scientific">Striga asiatica</name>
    <name type="common">Asiatic witchweed</name>
    <name type="synonym">Buchnera asiatica</name>
    <dbReference type="NCBI Taxonomy" id="4170"/>
    <lineage>
        <taxon>Eukaryota</taxon>
        <taxon>Viridiplantae</taxon>
        <taxon>Streptophyta</taxon>
        <taxon>Embryophyta</taxon>
        <taxon>Tracheophyta</taxon>
        <taxon>Spermatophyta</taxon>
        <taxon>Magnoliopsida</taxon>
        <taxon>eudicotyledons</taxon>
        <taxon>Gunneridae</taxon>
        <taxon>Pentapetalae</taxon>
        <taxon>asterids</taxon>
        <taxon>lamiids</taxon>
        <taxon>Lamiales</taxon>
        <taxon>Orobanchaceae</taxon>
        <taxon>Buchnereae</taxon>
        <taxon>Striga</taxon>
    </lineage>
</organism>
<feature type="compositionally biased region" description="Pro residues" evidence="1">
    <location>
        <begin position="93"/>
        <end position="106"/>
    </location>
</feature>
<feature type="region of interest" description="Disordered" evidence="1">
    <location>
        <begin position="92"/>
        <end position="113"/>
    </location>
</feature>
<protein>
    <submittedName>
        <fullName evidence="3">Hydroxyproline-rich glycoprotein family protein</fullName>
    </submittedName>
</protein>
<dbReference type="Proteomes" id="UP000325081">
    <property type="component" value="Unassembled WGS sequence"/>
</dbReference>
<dbReference type="OrthoDB" id="913915at2759"/>
<evidence type="ECO:0000313" key="4">
    <source>
        <dbReference type="Proteomes" id="UP000325081"/>
    </source>
</evidence>
<proteinExistence type="predicted"/>
<keyword evidence="2" id="KW-0472">Membrane</keyword>
<feature type="transmembrane region" description="Helical" evidence="2">
    <location>
        <begin position="188"/>
        <end position="204"/>
    </location>
</feature>
<dbReference type="AlphaFoldDB" id="A0A5A7QPA4"/>
<sequence length="205" mass="22376">MVKKGREQRSDQNTLHSRERKACRIEQKVKSSQQMGRNYQHRLKLFFLVTIFVSKMGSFSISGAKNDETGTWAGSKYQIDCTMCSACDNPCNTPSPPTPSSPPPPSSGSGSYYGPPPPQTPFSYYQPPPAPGFHGGGGGTYFNPPQMVPAGPAPPPPNPIVPYFPFYYHNPPPSPSSDSSIPLKKAKAFNFIAVALLFSIFIIFN</sequence>
<keyword evidence="2" id="KW-0812">Transmembrane</keyword>
<evidence type="ECO:0000313" key="3">
    <source>
        <dbReference type="EMBL" id="GER46879.1"/>
    </source>
</evidence>